<evidence type="ECO:0000256" key="2">
    <source>
        <dbReference type="ARBA" id="ARBA00006337"/>
    </source>
</evidence>
<name>A0A7Y9LSL0_9MICC</name>
<dbReference type="SMART" id="SM00116">
    <property type="entry name" value="CBS"/>
    <property type="match status" value="2"/>
</dbReference>
<dbReference type="InterPro" id="IPR051676">
    <property type="entry name" value="UPF0053_domain"/>
</dbReference>
<evidence type="ECO:0000256" key="1">
    <source>
        <dbReference type="ARBA" id="ARBA00004651"/>
    </source>
</evidence>
<evidence type="ECO:0000313" key="14">
    <source>
        <dbReference type="EMBL" id="NYE94842.1"/>
    </source>
</evidence>
<dbReference type="InterPro" id="IPR000644">
    <property type="entry name" value="CBS_dom"/>
</dbReference>
<comment type="subcellular location">
    <subcellularLocation>
        <location evidence="1">Cell membrane</location>
        <topology evidence="1">Multi-pass membrane protein</topology>
    </subcellularLocation>
</comment>
<dbReference type="InterPro" id="IPR046342">
    <property type="entry name" value="CBS_dom_sf"/>
</dbReference>
<evidence type="ECO:0000256" key="5">
    <source>
        <dbReference type="ARBA" id="ARBA00022737"/>
    </source>
</evidence>
<evidence type="ECO:0000259" key="13">
    <source>
        <dbReference type="PROSITE" id="PS51846"/>
    </source>
</evidence>
<accession>A0A7Y9LSL0</accession>
<reference evidence="14 15" key="1">
    <citation type="submission" date="2020-07" db="EMBL/GenBank/DDBJ databases">
        <title>Sequencing the genomes of 1000 actinobacteria strains.</title>
        <authorList>
            <person name="Klenk H.-P."/>
        </authorList>
    </citation>
    <scope>NUCLEOTIDE SEQUENCE [LARGE SCALE GENOMIC DNA]</scope>
    <source>
        <strain evidence="14 15">DSM 102047</strain>
    </source>
</reference>
<feature type="domain" description="CNNM transmembrane" evidence="13">
    <location>
        <begin position="1"/>
        <end position="201"/>
    </location>
</feature>
<feature type="transmembrane region" description="Helical" evidence="11">
    <location>
        <begin position="143"/>
        <end position="160"/>
    </location>
</feature>
<keyword evidence="15" id="KW-1185">Reference proteome</keyword>
<dbReference type="AlphaFoldDB" id="A0A7Y9LSL0"/>
<dbReference type="InterPro" id="IPR044751">
    <property type="entry name" value="Ion_transp-like_CBS"/>
</dbReference>
<feature type="transmembrane region" description="Helical" evidence="11">
    <location>
        <begin position="102"/>
        <end position="122"/>
    </location>
</feature>
<dbReference type="SMART" id="SM01091">
    <property type="entry name" value="CorC_HlyC"/>
    <property type="match status" value="1"/>
</dbReference>
<sequence>MEWLLLILGLLLIVGTGFFVAVEFSMVALDQSTVQRAVDDGDRAAVPLLRCLKTLSTQLSSCQLGITLTTLLTGFVMEPSLGALLAEPLGALGLNSGLSHTISLVLAMALATLLSMLLGELVPKNMAISRAFEIGKFVARPQLIFTAIFKPAIIVLNGFANRVLGVFGLEAKEELSGARTPSELASLVRRSAEMGTLDAGTANFLARSLSFSDRTAADVMTPRIRLETIDIDAPLTDVIDAARRTGFSRFPVIGESTDDVLGVVHVKRAIAVPTERRVGLQAGTIKEDVLRVPETIHLDALLRELRAGNLQLAVVVDEYGGTAGVATLEDLVEEIVGEVEDEHDATKPGVLQSADGDWHFPGLMRPDEITDQIPGLRVPDEASYETVGGFLMAELGRIPEVADAVQVYGGKLEVERMDGRRIDRIRFVPEATSEIEGAEGR</sequence>
<dbReference type="Gene3D" id="3.30.465.10">
    <property type="match status" value="1"/>
</dbReference>
<evidence type="ECO:0000256" key="8">
    <source>
        <dbReference type="ARBA" id="ARBA00023136"/>
    </source>
</evidence>
<organism evidence="14 15">
    <name type="scientific">Psychromicrobium silvestre</name>
    <dbReference type="NCBI Taxonomy" id="1645614"/>
    <lineage>
        <taxon>Bacteria</taxon>
        <taxon>Bacillati</taxon>
        <taxon>Actinomycetota</taxon>
        <taxon>Actinomycetes</taxon>
        <taxon>Micrococcales</taxon>
        <taxon>Micrococcaceae</taxon>
        <taxon>Psychromicrobium</taxon>
    </lineage>
</organism>
<dbReference type="PROSITE" id="PS51846">
    <property type="entry name" value="CNNM"/>
    <property type="match status" value="1"/>
</dbReference>
<dbReference type="Proteomes" id="UP000521748">
    <property type="component" value="Unassembled WGS sequence"/>
</dbReference>
<protein>
    <submittedName>
        <fullName evidence="14">CBS domain containing-hemolysin-like protein</fullName>
    </submittedName>
</protein>
<keyword evidence="6 10" id="KW-1133">Transmembrane helix</keyword>
<evidence type="ECO:0000256" key="3">
    <source>
        <dbReference type="ARBA" id="ARBA00022475"/>
    </source>
</evidence>
<dbReference type="Pfam" id="PF00571">
    <property type="entry name" value="CBS"/>
    <property type="match status" value="2"/>
</dbReference>
<dbReference type="InterPro" id="IPR036318">
    <property type="entry name" value="FAD-bd_PCMH-like_sf"/>
</dbReference>
<dbReference type="PANTHER" id="PTHR43099">
    <property type="entry name" value="UPF0053 PROTEIN YRKA"/>
    <property type="match status" value="1"/>
</dbReference>
<dbReference type="Gene3D" id="3.10.580.10">
    <property type="entry name" value="CBS-domain"/>
    <property type="match status" value="1"/>
</dbReference>
<comment type="similarity">
    <text evidence="2">Belongs to the UPF0053 family.</text>
</comment>
<gene>
    <name evidence="14" type="ORF">FHU41_001063</name>
</gene>
<feature type="domain" description="CBS" evidence="12">
    <location>
        <begin position="285"/>
        <end position="342"/>
    </location>
</feature>
<keyword evidence="7 9" id="KW-0129">CBS domain</keyword>
<dbReference type="RefSeq" id="WP_179388557.1">
    <property type="nucleotide sequence ID" value="NZ_JACBYQ010000001.1"/>
</dbReference>
<evidence type="ECO:0000256" key="4">
    <source>
        <dbReference type="ARBA" id="ARBA00022692"/>
    </source>
</evidence>
<dbReference type="InterPro" id="IPR002550">
    <property type="entry name" value="CNNM"/>
</dbReference>
<dbReference type="SUPFAM" id="SSF56176">
    <property type="entry name" value="FAD-binding/transporter-associated domain-like"/>
    <property type="match status" value="1"/>
</dbReference>
<dbReference type="Pfam" id="PF01595">
    <property type="entry name" value="CNNM"/>
    <property type="match status" value="1"/>
</dbReference>
<dbReference type="PANTHER" id="PTHR43099:SF6">
    <property type="entry name" value="UPF0053 PROTEIN RV1842C"/>
    <property type="match status" value="1"/>
</dbReference>
<evidence type="ECO:0000256" key="7">
    <source>
        <dbReference type="ARBA" id="ARBA00023122"/>
    </source>
</evidence>
<dbReference type="EMBL" id="JACBYQ010000001">
    <property type="protein sequence ID" value="NYE94842.1"/>
    <property type="molecule type" value="Genomic_DNA"/>
</dbReference>
<keyword evidence="3" id="KW-1003">Cell membrane</keyword>
<keyword evidence="5" id="KW-0677">Repeat</keyword>
<dbReference type="InterPro" id="IPR016169">
    <property type="entry name" value="FAD-bd_PCMH_sub2"/>
</dbReference>
<dbReference type="InterPro" id="IPR005170">
    <property type="entry name" value="Transptr-assoc_dom"/>
</dbReference>
<dbReference type="SUPFAM" id="SSF54631">
    <property type="entry name" value="CBS-domain pair"/>
    <property type="match status" value="1"/>
</dbReference>
<evidence type="ECO:0000259" key="12">
    <source>
        <dbReference type="PROSITE" id="PS51371"/>
    </source>
</evidence>
<dbReference type="GO" id="GO:0005886">
    <property type="term" value="C:plasma membrane"/>
    <property type="evidence" value="ECO:0007669"/>
    <property type="project" value="UniProtKB-SubCell"/>
</dbReference>
<proteinExistence type="inferred from homology"/>
<comment type="caution">
    <text evidence="14">The sequence shown here is derived from an EMBL/GenBank/DDBJ whole genome shotgun (WGS) entry which is preliminary data.</text>
</comment>
<keyword evidence="8 10" id="KW-0472">Membrane</keyword>
<evidence type="ECO:0000256" key="10">
    <source>
        <dbReference type="PROSITE-ProRule" id="PRU01193"/>
    </source>
</evidence>
<dbReference type="Pfam" id="PF03471">
    <property type="entry name" value="CorC_HlyC"/>
    <property type="match status" value="1"/>
</dbReference>
<dbReference type="CDD" id="cd04590">
    <property type="entry name" value="CBS_pair_CorC_HlyC_assoc"/>
    <property type="match status" value="1"/>
</dbReference>
<evidence type="ECO:0000256" key="6">
    <source>
        <dbReference type="ARBA" id="ARBA00022989"/>
    </source>
</evidence>
<evidence type="ECO:0000313" key="15">
    <source>
        <dbReference type="Proteomes" id="UP000521748"/>
    </source>
</evidence>
<evidence type="ECO:0000256" key="11">
    <source>
        <dbReference type="SAM" id="Phobius"/>
    </source>
</evidence>
<feature type="domain" description="CBS" evidence="12">
    <location>
        <begin position="220"/>
        <end position="280"/>
    </location>
</feature>
<evidence type="ECO:0000256" key="9">
    <source>
        <dbReference type="PROSITE-ProRule" id="PRU00703"/>
    </source>
</evidence>
<dbReference type="PROSITE" id="PS51371">
    <property type="entry name" value="CBS"/>
    <property type="match status" value="2"/>
</dbReference>
<dbReference type="GO" id="GO:0050660">
    <property type="term" value="F:flavin adenine dinucleotide binding"/>
    <property type="evidence" value="ECO:0007669"/>
    <property type="project" value="InterPro"/>
</dbReference>
<keyword evidence="4 10" id="KW-0812">Transmembrane</keyword>